<dbReference type="HOGENOM" id="CLU_058480_0_0_1"/>
<dbReference type="PANTHER" id="PTHR41878">
    <property type="entry name" value="LEXA REPRESSOR-RELATED"/>
    <property type="match status" value="1"/>
</dbReference>
<reference evidence="8" key="2">
    <citation type="submission" date="2015-01" db="EMBL/GenBank/DDBJ databases">
        <title>Evolutionary Origins and Diversification of the Mycorrhizal Mutualists.</title>
        <authorList>
            <consortium name="DOE Joint Genome Institute"/>
            <consortium name="Mycorrhizal Genomics Consortium"/>
            <person name="Kohler A."/>
            <person name="Kuo A."/>
            <person name="Nagy L.G."/>
            <person name="Floudas D."/>
            <person name="Copeland A."/>
            <person name="Barry K.W."/>
            <person name="Cichocki N."/>
            <person name="Veneault-Fourrey C."/>
            <person name="LaButti K."/>
            <person name="Lindquist E.A."/>
            <person name="Lipzen A."/>
            <person name="Lundell T."/>
            <person name="Morin E."/>
            <person name="Murat C."/>
            <person name="Riley R."/>
            <person name="Ohm R."/>
            <person name="Sun H."/>
            <person name="Tunlid A."/>
            <person name="Henrissat B."/>
            <person name="Grigoriev I.V."/>
            <person name="Hibbett D.S."/>
            <person name="Martin F."/>
        </authorList>
    </citation>
    <scope>NUCLEOTIDE SEQUENCE [LARGE SCALE GENOMIC DNA]</scope>
    <source>
        <strain evidence="8">h7</strain>
    </source>
</reference>
<dbReference type="Pfam" id="PF01753">
    <property type="entry name" value="zf-MYND"/>
    <property type="match status" value="1"/>
</dbReference>
<dbReference type="Gene3D" id="6.10.140.2220">
    <property type="match status" value="1"/>
</dbReference>
<dbReference type="OrthoDB" id="432970at2759"/>
<dbReference type="InterPro" id="IPR024047">
    <property type="entry name" value="MM3350-like_sf"/>
</dbReference>
<dbReference type="SUPFAM" id="SSF144232">
    <property type="entry name" value="HIT/MYND zinc finger-like"/>
    <property type="match status" value="1"/>
</dbReference>
<dbReference type="PROSITE" id="PS50865">
    <property type="entry name" value="ZF_MYND_2"/>
    <property type="match status" value="1"/>
</dbReference>
<keyword evidence="1" id="KW-0479">Metal-binding</keyword>
<dbReference type="InterPro" id="IPR002893">
    <property type="entry name" value="Znf_MYND"/>
</dbReference>
<dbReference type="AlphaFoldDB" id="A0A0C2YHI0"/>
<accession>A0A0C2YHI0</accession>
<dbReference type="PANTHER" id="PTHR41878:SF1">
    <property type="entry name" value="TNPR PROTEIN"/>
    <property type="match status" value="1"/>
</dbReference>
<keyword evidence="2 4" id="KW-0863">Zinc-finger</keyword>
<dbReference type="Pfam" id="PF07929">
    <property type="entry name" value="PRiA4_ORF3"/>
    <property type="match status" value="1"/>
</dbReference>
<name>A0A0C2YHI0_HEBCY</name>
<dbReference type="Proteomes" id="UP000053424">
    <property type="component" value="Unassembled WGS sequence"/>
</dbReference>
<evidence type="ECO:0000259" key="6">
    <source>
        <dbReference type="PROSITE" id="PS50865"/>
    </source>
</evidence>
<evidence type="ECO:0000256" key="1">
    <source>
        <dbReference type="ARBA" id="ARBA00022723"/>
    </source>
</evidence>
<reference evidence="7 8" key="1">
    <citation type="submission" date="2014-04" db="EMBL/GenBank/DDBJ databases">
        <authorList>
            <consortium name="DOE Joint Genome Institute"/>
            <person name="Kuo A."/>
            <person name="Gay G."/>
            <person name="Dore J."/>
            <person name="Kohler A."/>
            <person name="Nagy L.G."/>
            <person name="Floudas D."/>
            <person name="Copeland A."/>
            <person name="Barry K.W."/>
            <person name="Cichocki N."/>
            <person name="Veneault-Fourrey C."/>
            <person name="LaButti K."/>
            <person name="Lindquist E.A."/>
            <person name="Lipzen A."/>
            <person name="Lundell T."/>
            <person name="Morin E."/>
            <person name="Murat C."/>
            <person name="Sun H."/>
            <person name="Tunlid A."/>
            <person name="Henrissat B."/>
            <person name="Grigoriev I.V."/>
            <person name="Hibbett D.S."/>
            <person name="Martin F."/>
            <person name="Nordberg H.P."/>
            <person name="Cantor M.N."/>
            <person name="Hua S.X."/>
        </authorList>
    </citation>
    <scope>NUCLEOTIDE SEQUENCE [LARGE SCALE GENOMIC DNA]</scope>
    <source>
        <strain evidence="8">h7</strain>
    </source>
</reference>
<organism evidence="7 8">
    <name type="scientific">Hebeloma cylindrosporum</name>
    <dbReference type="NCBI Taxonomy" id="76867"/>
    <lineage>
        <taxon>Eukaryota</taxon>
        <taxon>Fungi</taxon>
        <taxon>Dikarya</taxon>
        <taxon>Basidiomycota</taxon>
        <taxon>Agaricomycotina</taxon>
        <taxon>Agaricomycetes</taxon>
        <taxon>Agaricomycetidae</taxon>
        <taxon>Agaricales</taxon>
        <taxon>Agaricineae</taxon>
        <taxon>Hymenogastraceae</taxon>
        <taxon>Hebeloma</taxon>
    </lineage>
</organism>
<feature type="domain" description="MYND-type" evidence="6">
    <location>
        <begin position="409"/>
        <end position="451"/>
    </location>
</feature>
<evidence type="ECO:0000256" key="4">
    <source>
        <dbReference type="PROSITE-ProRule" id="PRU00134"/>
    </source>
</evidence>
<evidence type="ECO:0000256" key="3">
    <source>
        <dbReference type="ARBA" id="ARBA00022833"/>
    </source>
</evidence>
<dbReference type="Gene3D" id="3.10.290.30">
    <property type="entry name" value="MM3350-like"/>
    <property type="match status" value="1"/>
</dbReference>
<evidence type="ECO:0000313" key="8">
    <source>
        <dbReference type="Proteomes" id="UP000053424"/>
    </source>
</evidence>
<dbReference type="InterPro" id="IPR012912">
    <property type="entry name" value="Plasmid_pRiA4b_Orf3-like"/>
</dbReference>
<dbReference type="GO" id="GO:0008270">
    <property type="term" value="F:zinc ion binding"/>
    <property type="evidence" value="ECO:0007669"/>
    <property type="project" value="UniProtKB-KW"/>
</dbReference>
<feature type="region of interest" description="Disordered" evidence="5">
    <location>
        <begin position="375"/>
        <end position="400"/>
    </location>
</feature>
<proteinExistence type="predicted"/>
<sequence length="462" mass="52020">MSSGSPARVRRIPYGGRPKYVKLSPGDDGEFLADVFFEDPRTFSPKPGPLGQIHAWGLYPYFSEDPELNSNSGEVDEETLNLAASDGMQSMMRQMKAQMMYYKNRPEDQFMKVILERKRQQLKDMDLKQLDKCDVMVKITMTGMRNKITKESRVWRQFKVSAGITLSAFQDKVVAPIMGWVRNFHCYTFTDFRDGALFGPESSASVDSMHIAQVGYAYLPDNKYKLAHLFGKEGDQIGYLYDFGDKWQHHIEILKIYSPEESTGKIEIIDGKGMCPGENMNGNLEYADFLDKYDRASYTEKAAQKREVLETPNYKSFGKPPSLFDPAVFDIKAARERLSEALSSSASVRSGAKTFNIPMMPGGEAILDDITSGHLKKGQTSTKQHADDGPGYWRETTSNTKDSRKEAVCASCGKPAGPDVELKTCSGCRMVLYCSAEHQKVHWKASHKKQCTRNHTPQEKSS</sequence>
<dbReference type="SUPFAM" id="SSF159941">
    <property type="entry name" value="MM3350-like"/>
    <property type="match status" value="1"/>
</dbReference>
<dbReference type="EMBL" id="KN831782">
    <property type="protein sequence ID" value="KIM40532.1"/>
    <property type="molecule type" value="Genomic_DNA"/>
</dbReference>
<gene>
    <name evidence="7" type="ORF">M413DRAFT_445976</name>
</gene>
<evidence type="ECO:0000256" key="2">
    <source>
        <dbReference type="ARBA" id="ARBA00022771"/>
    </source>
</evidence>
<keyword evidence="3" id="KW-0862">Zinc</keyword>
<keyword evidence="8" id="KW-1185">Reference proteome</keyword>
<evidence type="ECO:0000313" key="7">
    <source>
        <dbReference type="EMBL" id="KIM40532.1"/>
    </source>
</evidence>
<dbReference type="PROSITE" id="PS01360">
    <property type="entry name" value="ZF_MYND_1"/>
    <property type="match status" value="1"/>
</dbReference>
<protein>
    <recommendedName>
        <fullName evidence="6">MYND-type domain-containing protein</fullName>
    </recommendedName>
</protein>
<evidence type="ECO:0000256" key="5">
    <source>
        <dbReference type="SAM" id="MobiDB-lite"/>
    </source>
</evidence>